<reference evidence="2 3" key="1">
    <citation type="journal article" date="2016" name="Genome Biol. Evol.">
        <title>Divergent and convergent evolution of fungal pathogenicity.</title>
        <authorList>
            <person name="Shang Y."/>
            <person name="Xiao G."/>
            <person name="Zheng P."/>
            <person name="Cen K."/>
            <person name="Zhan S."/>
            <person name="Wang C."/>
        </authorList>
    </citation>
    <scope>NUCLEOTIDE SEQUENCE [LARGE SCALE GENOMIC DNA]</scope>
    <source>
        <strain evidence="2 3">RCEF 1005</strain>
    </source>
</reference>
<dbReference type="Proteomes" id="UP000076881">
    <property type="component" value="Unassembled WGS sequence"/>
</dbReference>
<dbReference type="OrthoDB" id="4859538at2759"/>
<evidence type="ECO:0000313" key="3">
    <source>
        <dbReference type="Proteomes" id="UP000076881"/>
    </source>
</evidence>
<gene>
    <name evidence="2" type="ORF">LEL_07136</name>
</gene>
<name>A0A162KHX1_CORDF</name>
<protein>
    <submittedName>
        <fullName evidence="2">Uncharacterized protein</fullName>
    </submittedName>
</protein>
<keyword evidence="3" id="KW-1185">Reference proteome</keyword>
<accession>A0A162KHX1</accession>
<comment type="caution">
    <text evidence="2">The sequence shown here is derived from an EMBL/GenBank/DDBJ whole genome shotgun (WGS) entry which is preliminary data.</text>
</comment>
<proteinExistence type="predicted"/>
<keyword evidence="1" id="KW-0732">Signal</keyword>
<dbReference type="AlphaFoldDB" id="A0A162KHX1"/>
<feature type="chain" id="PRO_5007836572" evidence="1">
    <location>
        <begin position="20"/>
        <end position="187"/>
    </location>
</feature>
<feature type="signal peptide" evidence="1">
    <location>
        <begin position="1"/>
        <end position="19"/>
    </location>
</feature>
<dbReference type="EMBL" id="AZHF01000005">
    <property type="protein sequence ID" value="OAA75148.1"/>
    <property type="molecule type" value="Genomic_DNA"/>
</dbReference>
<evidence type="ECO:0000313" key="2">
    <source>
        <dbReference type="EMBL" id="OAA75148.1"/>
    </source>
</evidence>
<sequence>MHFTNVAVLLLGALQPALGKPALLHRAGDGTQNEILSQWLTATETVINFFAPSPGCGNNRAWVGVWPVDACNPYWADFKTWQYVEPTTGYDLRTVKFNNAELGVGEYKAAFVCEDGKRSPWMVSETFKVDAAPREEKGWCVHRQSTYNTAWTYTACDKVKDGLCFDCAFGGSCIACSDCKEQCELSE</sequence>
<evidence type="ECO:0000256" key="1">
    <source>
        <dbReference type="SAM" id="SignalP"/>
    </source>
</evidence>
<organism evidence="2 3">
    <name type="scientific">Akanthomyces lecanii RCEF 1005</name>
    <dbReference type="NCBI Taxonomy" id="1081108"/>
    <lineage>
        <taxon>Eukaryota</taxon>
        <taxon>Fungi</taxon>
        <taxon>Dikarya</taxon>
        <taxon>Ascomycota</taxon>
        <taxon>Pezizomycotina</taxon>
        <taxon>Sordariomycetes</taxon>
        <taxon>Hypocreomycetidae</taxon>
        <taxon>Hypocreales</taxon>
        <taxon>Cordycipitaceae</taxon>
        <taxon>Akanthomyces</taxon>
        <taxon>Cordyceps confragosa</taxon>
    </lineage>
</organism>